<dbReference type="EMBL" id="RQGF01000012">
    <property type="protein sequence ID" value="TGL63202.1"/>
    <property type="molecule type" value="Genomic_DNA"/>
</dbReference>
<dbReference type="PROSITE" id="PS50088">
    <property type="entry name" value="ANK_REPEAT"/>
    <property type="match status" value="4"/>
</dbReference>
<feature type="repeat" description="ANK" evidence="3">
    <location>
        <begin position="632"/>
        <end position="664"/>
    </location>
</feature>
<dbReference type="SUPFAM" id="SSF48403">
    <property type="entry name" value="Ankyrin repeat"/>
    <property type="match status" value="1"/>
</dbReference>
<reference evidence="5" key="1">
    <citation type="journal article" date="2019" name="PLoS Negl. Trop. Dis.">
        <title>Revisiting the worldwide diversity of Leptospira species in the environment.</title>
        <authorList>
            <person name="Vincent A.T."/>
            <person name="Schiettekatte O."/>
            <person name="Bourhy P."/>
            <person name="Veyrier F.J."/>
            <person name="Picardeau M."/>
        </authorList>
    </citation>
    <scope>NUCLEOTIDE SEQUENCE [LARGE SCALE GENOMIC DNA]</scope>
    <source>
        <strain evidence="5">201702455</strain>
    </source>
</reference>
<accession>A0A4R9KDG0</accession>
<keyword evidence="1" id="KW-0677">Repeat</keyword>
<dbReference type="InterPro" id="IPR002110">
    <property type="entry name" value="Ankyrin_rpt"/>
</dbReference>
<dbReference type="Pfam" id="PF12796">
    <property type="entry name" value="Ank_2"/>
    <property type="match status" value="2"/>
</dbReference>
<dbReference type="InterPro" id="IPR036770">
    <property type="entry name" value="Ankyrin_rpt-contain_sf"/>
</dbReference>
<comment type="caution">
    <text evidence="5">The sequence shown here is derived from an EMBL/GenBank/DDBJ whole genome shotgun (WGS) entry which is preliminary data.</text>
</comment>
<gene>
    <name evidence="5" type="ORF">EHQ64_04360</name>
</gene>
<dbReference type="PANTHER" id="PTHR24171">
    <property type="entry name" value="ANKYRIN REPEAT DOMAIN-CONTAINING PROTEIN 39-RELATED"/>
    <property type="match status" value="1"/>
</dbReference>
<dbReference type="Gene3D" id="1.25.40.20">
    <property type="entry name" value="Ankyrin repeat-containing domain"/>
    <property type="match status" value="2"/>
</dbReference>
<evidence type="ECO:0000313" key="6">
    <source>
        <dbReference type="Proteomes" id="UP000297762"/>
    </source>
</evidence>
<dbReference type="SMART" id="SM00248">
    <property type="entry name" value="ANK"/>
    <property type="match status" value="5"/>
</dbReference>
<protein>
    <submittedName>
        <fullName evidence="5">Ankyrin repeat domain-containing protein</fullName>
    </submittedName>
</protein>
<feature type="repeat" description="ANK" evidence="3">
    <location>
        <begin position="696"/>
        <end position="728"/>
    </location>
</feature>
<dbReference type="OrthoDB" id="355857at2"/>
<organism evidence="5 6">
    <name type="scientific">Leptospira sarikeiensis</name>
    <dbReference type="NCBI Taxonomy" id="2484943"/>
    <lineage>
        <taxon>Bacteria</taxon>
        <taxon>Pseudomonadati</taxon>
        <taxon>Spirochaetota</taxon>
        <taxon>Spirochaetia</taxon>
        <taxon>Leptospirales</taxon>
        <taxon>Leptospiraceae</taxon>
        <taxon>Leptospira</taxon>
    </lineage>
</organism>
<dbReference type="PROSITE" id="PS50297">
    <property type="entry name" value="ANK_REP_REGION"/>
    <property type="match status" value="3"/>
</dbReference>
<feature type="repeat" description="ANK" evidence="3">
    <location>
        <begin position="665"/>
        <end position="695"/>
    </location>
</feature>
<feature type="transmembrane region" description="Helical" evidence="4">
    <location>
        <begin position="12"/>
        <end position="34"/>
    </location>
</feature>
<sequence>MENGSIKSKINFVVGIPTNATFFGSIFILFLLLFSGIDQELFSKENSVQKIYIHKLKLENGVPKYLESRFRNGIINSILRNYEGKFNIADDDSLSALLKQVELNQKLNCSDEICMKQIADAIDADELISGTIFASNKGYKINLRSQKRDSVALTYTIKTSFDLEFPEYQIDYYSAEAGRKLIDPRYAINFAAAFPGAVEKVEFPSFKIQNDQTGEINVLNFKIEDQTAKGFIETIRPKLSKADDLVKEKLYERSIPEYLETLTALEERLSDKSKKDMSEYLKNIRGKIANSYFLIYKDKFSAMDTSAQKGGEISFLRDLSEEYKNLKKEYVSKTPSAYRLSEFEKALDERVEKLNFVVFHLLEKEGDREYSDFDFTGAILSYRSIRNDLIKMRSSSESSALKARVERKILTSETTGRSYLQSKLSGLYQILEKSFLAEALESDPERKKIHIEKIGEGFKHILETLARSEFVSEEQISYFNHFRNKAVPKIGKNLFDQDTADLLLHEGIDKRSKTQVDTSIKLGANPNSIRSDLNKTAAERLAENDTILISPDSLKVLRTSIKTNSSLDSDFFESIRQRKIDEINRFVLRGSDPNTKDYLDNTPLHKSAGFGYYEVSSFLLQIGAVLNSKNGEGETPLHRAVLHGFYELCALFLRSGADPNATRNDGMTPLHLSVPFPEITKLLLQRGSDTNLKNDDGWTPVHKAAESGDPESLKLLIQAGAKVNEKDNIGWTPMDWAVQKNRYENPNIVKILKKAGAECQVNCVE</sequence>
<dbReference type="PRINTS" id="PR01415">
    <property type="entry name" value="ANKYRIN"/>
</dbReference>
<dbReference type="Proteomes" id="UP000297762">
    <property type="component" value="Unassembled WGS sequence"/>
</dbReference>
<evidence type="ECO:0000313" key="5">
    <source>
        <dbReference type="EMBL" id="TGL63202.1"/>
    </source>
</evidence>
<name>A0A4R9KDG0_9LEPT</name>
<keyword evidence="2 3" id="KW-0040">ANK repeat</keyword>
<evidence type="ECO:0000256" key="4">
    <source>
        <dbReference type="SAM" id="Phobius"/>
    </source>
</evidence>
<dbReference type="PANTHER" id="PTHR24171:SF9">
    <property type="entry name" value="ANKYRIN REPEAT DOMAIN-CONTAINING PROTEIN 39"/>
    <property type="match status" value="1"/>
</dbReference>
<feature type="repeat" description="ANK" evidence="3">
    <location>
        <begin position="599"/>
        <end position="631"/>
    </location>
</feature>
<evidence type="ECO:0000256" key="1">
    <source>
        <dbReference type="ARBA" id="ARBA00022737"/>
    </source>
</evidence>
<evidence type="ECO:0000256" key="3">
    <source>
        <dbReference type="PROSITE-ProRule" id="PRU00023"/>
    </source>
</evidence>
<keyword evidence="4" id="KW-0812">Transmembrane</keyword>
<keyword evidence="4" id="KW-0472">Membrane</keyword>
<keyword evidence="4" id="KW-1133">Transmembrane helix</keyword>
<keyword evidence="6" id="KW-1185">Reference proteome</keyword>
<evidence type="ECO:0000256" key="2">
    <source>
        <dbReference type="ARBA" id="ARBA00023043"/>
    </source>
</evidence>
<dbReference type="RefSeq" id="WP_135648293.1">
    <property type="nucleotide sequence ID" value="NZ_RQGF01000012.1"/>
</dbReference>
<proteinExistence type="predicted"/>
<dbReference type="AlphaFoldDB" id="A0A4R9KDG0"/>